<protein>
    <submittedName>
        <fullName evidence="3">PhzF family phenazine biosynthesis protein</fullName>
    </submittedName>
</protein>
<dbReference type="Proteomes" id="UP001149009">
    <property type="component" value="Unassembled WGS sequence"/>
</dbReference>
<dbReference type="GO" id="GO:0005737">
    <property type="term" value="C:cytoplasm"/>
    <property type="evidence" value="ECO:0007669"/>
    <property type="project" value="TreeGrafter"/>
</dbReference>
<evidence type="ECO:0000313" key="3">
    <source>
        <dbReference type="EMBL" id="MCT8992016.1"/>
    </source>
</evidence>
<keyword evidence="4" id="KW-1185">Reference proteome</keyword>
<organism evidence="3 4">
    <name type="scientific">Chelativorans petroleitrophicus</name>
    <dbReference type="NCBI Taxonomy" id="2975484"/>
    <lineage>
        <taxon>Bacteria</taxon>
        <taxon>Pseudomonadati</taxon>
        <taxon>Pseudomonadota</taxon>
        <taxon>Alphaproteobacteria</taxon>
        <taxon>Hyphomicrobiales</taxon>
        <taxon>Phyllobacteriaceae</taxon>
        <taxon>Chelativorans</taxon>
    </lineage>
</organism>
<dbReference type="InterPro" id="IPR003719">
    <property type="entry name" value="Phenazine_PhzF-like"/>
</dbReference>
<comment type="similarity">
    <text evidence="1">Belongs to the PhzF family.</text>
</comment>
<accession>A0A9X3BAG9</accession>
<evidence type="ECO:0000313" key="4">
    <source>
        <dbReference type="Proteomes" id="UP001149009"/>
    </source>
</evidence>
<proteinExistence type="inferred from homology"/>
<dbReference type="PANTHER" id="PTHR13774:SF32">
    <property type="entry name" value="ANTISENSE-ENHANCING SEQUENCE 1"/>
    <property type="match status" value="1"/>
</dbReference>
<dbReference type="NCBIfam" id="TIGR00654">
    <property type="entry name" value="PhzF_family"/>
    <property type="match status" value="1"/>
</dbReference>
<dbReference type="Pfam" id="PF02567">
    <property type="entry name" value="PhzC-PhzF"/>
    <property type="match status" value="1"/>
</dbReference>
<dbReference type="Gene3D" id="3.10.310.10">
    <property type="entry name" value="Diaminopimelate Epimerase, Chain A, domain 1"/>
    <property type="match status" value="2"/>
</dbReference>
<dbReference type="EMBL" id="JAODNV010000023">
    <property type="protein sequence ID" value="MCT8992016.1"/>
    <property type="molecule type" value="Genomic_DNA"/>
</dbReference>
<name>A0A9X3BAG9_9HYPH</name>
<comment type="caution">
    <text evidence="3">The sequence shown here is derived from an EMBL/GenBank/DDBJ whole genome shotgun (WGS) entry which is preliminary data.</text>
</comment>
<sequence>MSARRYMIYDVFSQRRLEGNPLAIVLDADGLDDAEMQRIAGEFNLSETVFVLPPEKSMHTARIRIFTPGRELPFAGHPTVGTAIALSQQVGEIGQGGRTSILVLEENVGPVRCAVSSGKGTVFAEFDLPRLPERVEFEAPSEVVAASLGLSHHEIGFENHVISAWSAGVPYVCVPVANLKAAGRVRFDTHLWADLGPQVESVTAYPYIYCRETVNHDCAFHTRMFAPGDGIAEDPATGSAAAAFAGAILSHDAPVDGEHGYWIEQGIEMGRPSRIRLEIDVASGAITAGRIGGSAVKVAEGKLFL</sequence>
<evidence type="ECO:0000256" key="1">
    <source>
        <dbReference type="ARBA" id="ARBA00008270"/>
    </source>
</evidence>
<reference evidence="3" key="1">
    <citation type="submission" date="2022-08" db="EMBL/GenBank/DDBJ databases">
        <title>Chelativorans sichuanense sp. nov., a paraffin oil-degrading bacterium isolated from a mixture of oil-based drill cuttings and paddy soil.</title>
        <authorList>
            <person name="Yu J."/>
            <person name="Liu H."/>
            <person name="Chen Q."/>
        </authorList>
    </citation>
    <scope>NUCLEOTIDE SEQUENCE</scope>
    <source>
        <strain evidence="3">SCAU 2101</strain>
    </source>
</reference>
<feature type="active site" evidence="2">
    <location>
        <position position="47"/>
    </location>
</feature>
<dbReference type="SUPFAM" id="SSF54506">
    <property type="entry name" value="Diaminopimelate epimerase-like"/>
    <property type="match status" value="1"/>
</dbReference>
<dbReference type="RefSeq" id="WP_261516969.1">
    <property type="nucleotide sequence ID" value="NZ_JAODNV010000023.1"/>
</dbReference>
<dbReference type="PANTHER" id="PTHR13774">
    <property type="entry name" value="PHENAZINE BIOSYNTHESIS PROTEIN"/>
    <property type="match status" value="1"/>
</dbReference>
<evidence type="ECO:0000256" key="2">
    <source>
        <dbReference type="PIRSR" id="PIRSR016184-1"/>
    </source>
</evidence>
<dbReference type="AlphaFoldDB" id="A0A9X3BAG9"/>
<gene>
    <name evidence="3" type="ORF">NYR54_17275</name>
</gene>
<dbReference type="PIRSF" id="PIRSF016184">
    <property type="entry name" value="PhzC_PhzF"/>
    <property type="match status" value="1"/>
</dbReference>
<dbReference type="GO" id="GO:0016853">
    <property type="term" value="F:isomerase activity"/>
    <property type="evidence" value="ECO:0007669"/>
    <property type="project" value="TreeGrafter"/>
</dbReference>